<dbReference type="STRING" id="650164.K5WMK7"/>
<keyword evidence="3 7" id="KW-0479">Metal-binding</keyword>
<dbReference type="Pfam" id="PF00484">
    <property type="entry name" value="Pro_CA"/>
    <property type="match status" value="1"/>
</dbReference>
<dbReference type="EMBL" id="JH930468">
    <property type="protein sequence ID" value="EKM60414.1"/>
    <property type="molecule type" value="Genomic_DNA"/>
</dbReference>
<evidence type="ECO:0000313" key="9">
    <source>
        <dbReference type="EMBL" id="EKM60414.1"/>
    </source>
</evidence>
<dbReference type="SUPFAM" id="SSF53056">
    <property type="entry name" value="beta-carbonic anhydrase, cab"/>
    <property type="match status" value="1"/>
</dbReference>
<evidence type="ECO:0000313" key="10">
    <source>
        <dbReference type="Proteomes" id="UP000008370"/>
    </source>
</evidence>
<evidence type="ECO:0000256" key="8">
    <source>
        <dbReference type="RuleBase" id="RU003956"/>
    </source>
</evidence>
<dbReference type="KEGG" id="pco:PHACADRAFT_246350"/>
<dbReference type="GeneID" id="18913789"/>
<dbReference type="InParanoid" id="K5WMK7"/>
<dbReference type="Proteomes" id="UP000008370">
    <property type="component" value="Unassembled WGS sequence"/>
</dbReference>
<evidence type="ECO:0000256" key="2">
    <source>
        <dbReference type="ARBA" id="ARBA00012925"/>
    </source>
</evidence>
<dbReference type="OrthoDB" id="10248475at2759"/>
<dbReference type="EC" id="4.2.1.1" evidence="2 8"/>
<evidence type="ECO:0000256" key="7">
    <source>
        <dbReference type="PIRSR" id="PIRSR601765-1"/>
    </source>
</evidence>
<feature type="binding site" evidence="7">
    <location>
        <position position="46"/>
    </location>
    <ligand>
        <name>Zn(2+)</name>
        <dbReference type="ChEBI" id="CHEBI:29105"/>
    </ligand>
</feature>
<evidence type="ECO:0000256" key="1">
    <source>
        <dbReference type="ARBA" id="ARBA00006217"/>
    </source>
</evidence>
<reference evidence="9 10" key="1">
    <citation type="journal article" date="2012" name="BMC Genomics">
        <title>Comparative genomics of the white-rot fungi, Phanerochaete carnosa and P. chrysosporium, to elucidate the genetic basis of the distinct wood types they colonize.</title>
        <authorList>
            <person name="Suzuki H."/>
            <person name="MacDonald J."/>
            <person name="Syed K."/>
            <person name="Salamov A."/>
            <person name="Hori C."/>
            <person name="Aerts A."/>
            <person name="Henrissat B."/>
            <person name="Wiebenga A."/>
            <person name="vanKuyk P.A."/>
            <person name="Barry K."/>
            <person name="Lindquist E."/>
            <person name="LaButti K."/>
            <person name="Lapidus A."/>
            <person name="Lucas S."/>
            <person name="Coutinho P."/>
            <person name="Gong Y."/>
            <person name="Samejima M."/>
            <person name="Mahadevan R."/>
            <person name="Abou-Zaid M."/>
            <person name="de Vries R.P."/>
            <person name="Igarashi K."/>
            <person name="Yadav J.S."/>
            <person name="Grigoriev I.V."/>
            <person name="Master E.R."/>
        </authorList>
    </citation>
    <scope>NUCLEOTIDE SEQUENCE [LARGE SCALE GENOMIC DNA]</scope>
    <source>
        <strain evidence="9 10">HHB-10118-sp</strain>
    </source>
</reference>
<feature type="binding site" evidence="7">
    <location>
        <position position="102"/>
    </location>
    <ligand>
        <name>Zn(2+)</name>
        <dbReference type="ChEBI" id="CHEBI:29105"/>
    </ligand>
</feature>
<evidence type="ECO:0000256" key="6">
    <source>
        <dbReference type="ARBA" id="ARBA00048348"/>
    </source>
</evidence>
<gene>
    <name evidence="9" type="ORF">PHACADRAFT_246350</name>
</gene>
<comment type="cofactor">
    <cofactor evidence="7">
        <name>Zn(2+)</name>
        <dbReference type="ChEBI" id="CHEBI:29105"/>
    </cofactor>
    <text evidence="7">Binds 1 zinc ion per subunit.</text>
</comment>
<dbReference type="InterPro" id="IPR001765">
    <property type="entry name" value="Carbonic_anhydrase"/>
</dbReference>
<name>K5WMK7_PHACS</name>
<accession>K5WMK7</accession>
<organism evidence="9 10">
    <name type="scientific">Phanerochaete carnosa (strain HHB-10118-sp)</name>
    <name type="common">White-rot fungus</name>
    <name type="synonym">Peniophora carnosa</name>
    <dbReference type="NCBI Taxonomy" id="650164"/>
    <lineage>
        <taxon>Eukaryota</taxon>
        <taxon>Fungi</taxon>
        <taxon>Dikarya</taxon>
        <taxon>Basidiomycota</taxon>
        <taxon>Agaricomycotina</taxon>
        <taxon>Agaricomycetes</taxon>
        <taxon>Polyporales</taxon>
        <taxon>Phanerochaetaceae</taxon>
        <taxon>Phanerochaete</taxon>
    </lineage>
</organism>
<evidence type="ECO:0000256" key="3">
    <source>
        <dbReference type="ARBA" id="ARBA00022723"/>
    </source>
</evidence>
<comment type="catalytic activity">
    <reaction evidence="6 8">
        <text>hydrogencarbonate + H(+) = CO2 + H2O</text>
        <dbReference type="Rhea" id="RHEA:10748"/>
        <dbReference type="ChEBI" id="CHEBI:15377"/>
        <dbReference type="ChEBI" id="CHEBI:15378"/>
        <dbReference type="ChEBI" id="CHEBI:16526"/>
        <dbReference type="ChEBI" id="CHEBI:17544"/>
        <dbReference type="EC" id="4.2.1.1"/>
    </reaction>
</comment>
<dbReference type="RefSeq" id="XP_007389874.1">
    <property type="nucleotide sequence ID" value="XM_007389812.1"/>
</dbReference>
<sequence>MSGPYPILEQLLNQNQVWAKVVDESDPTFFQRTAEVQDPKVLWIGCCDSRVPESVILGCMPGQIFTHRNIANQVQLDDPNGISALTYAIAELGVEHIIVAGHTRCGGVAVCVDHAPDKALAFNSVKESYSPKEPKETASWPPPSPLDVWLTPLRELAESQPQPPTVLELVQINVKQQVLNAVQTEVVKDHWAGTGRGRLIGVHGWMYELETGRVQDLDCSVYGSTYASA</sequence>
<dbReference type="GO" id="GO:0008270">
    <property type="term" value="F:zinc ion binding"/>
    <property type="evidence" value="ECO:0007669"/>
    <property type="project" value="UniProtKB-UniRule"/>
</dbReference>
<dbReference type="SMART" id="SM00947">
    <property type="entry name" value="Pro_CA"/>
    <property type="match status" value="1"/>
</dbReference>
<protein>
    <recommendedName>
        <fullName evidence="2 8">Carbonic anhydrase</fullName>
        <ecNumber evidence="2 8">4.2.1.1</ecNumber>
    </recommendedName>
    <alternativeName>
        <fullName evidence="8">Carbonate dehydratase</fullName>
    </alternativeName>
</protein>
<dbReference type="FunCoup" id="K5WMK7">
    <property type="interactions" value="254"/>
</dbReference>
<feature type="binding site" evidence="7">
    <location>
        <position position="105"/>
    </location>
    <ligand>
        <name>Zn(2+)</name>
        <dbReference type="ChEBI" id="CHEBI:29105"/>
    </ligand>
</feature>
<proteinExistence type="inferred from homology"/>
<dbReference type="Gene3D" id="3.40.1050.10">
    <property type="entry name" value="Carbonic anhydrase"/>
    <property type="match status" value="1"/>
</dbReference>
<dbReference type="InterPro" id="IPR036874">
    <property type="entry name" value="Carbonic_anhydrase_sf"/>
</dbReference>
<dbReference type="GO" id="GO:0034599">
    <property type="term" value="P:cellular response to oxidative stress"/>
    <property type="evidence" value="ECO:0007669"/>
    <property type="project" value="TreeGrafter"/>
</dbReference>
<dbReference type="GO" id="GO:0071244">
    <property type="term" value="P:cellular response to carbon dioxide"/>
    <property type="evidence" value="ECO:0007669"/>
    <property type="project" value="TreeGrafter"/>
</dbReference>
<comment type="function">
    <text evidence="8">Reversible hydration of carbon dioxide.</text>
</comment>
<keyword evidence="10" id="KW-1185">Reference proteome</keyword>
<dbReference type="PANTHER" id="PTHR11002">
    <property type="entry name" value="CARBONIC ANHYDRASE"/>
    <property type="match status" value="1"/>
</dbReference>
<dbReference type="PANTHER" id="PTHR11002:SF76">
    <property type="entry name" value="CARBONIC ANHYDRASE"/>
    <property type="match status" value="1"/>
</dbReference>
<keyword evidence="4 7" id="KW-0862">Zinc</keyword>
<evidence type="ECO:0000256" key="4">
    <source>
        <dbReference type="ARBA" id="ARBA00022833"/>
    </source>
</evidence>
<dbReference type="HOGENOM" id="CLU_053879_3_2_1"/>
<keyword evidence="5 8" id="KW-0456">Lyase</keyword>
<dbReference type="AlphaFoldDB" id="K5WMK7"/>
<dbReference type="CDD" id="cd00883">
    <property type="entry name" value="beta_CA_cladeA"/>
    <property type="match status" value="1"/>
</dbReference>
<dbReference type="GO" id="GO:0004089">
    <property type="term" value="F:carbonate dehydratase activity"/>
    <property type="evidence" value="ECO:0007669"/>
    <property type="project" value="UniProtKB-UniRule"/>
</dbReference>
<feature type="binding site" evidence="7">
    <location>
        <position position="48"/>
    </location>
    <ligand>
        <name>Zn(2+)</name>
        <dbReference type="ChEBI" id="CHEBI:29105"/>
    </ligand>
</feature>
<comment type="similarity">
    <text evidence="1 8">Belongs to the beta-class carbonic anhydrase family.</text>
</comment>
<evidence type="ECO:0000256" key="5">
    <source>
        <dbReference type="ARBA" id="ARBA00023239"/>
    </source>
</evidence>